<evidence type="ECO:0000313" key="1">
    <source>
        <dbReference type="EMBL" id="KAJ3496160.1"/>
    </source>
</evidence>
<gene>
    <name evidence="1" type="ORF">NLG97_g2857</name>
</gene>
<sequence length="573" mass="63276">MTTITDSRPASHDSKHPIEDPEVTKVPQETVPDDAQDGVRIAEAVALSWSRNSLIIVYCCMWLLYFCRAMIGSLSETLMPFVAGKFQSHSLMPVINVMVSIMTAATYMPTAKILNIWDRTFGFAAMMLMATMGLVMMAACKSFAVYTAANVFYNIGFTGMIFAVDIMTADFSSLKMRAFAYALTSSSYIITGFGGPKAADTIYESNWRWGFGAWTIVLPVVSAPMMYMLQRGKRLAKENGLLTRKSSNRTFVESFKYYFVEFDVTGVFLLSAGLILFLLPFSIAASSKDQWRTGHIIAMLVLGFVITVAFAVWERFGASIPVVPWKLLKSPCVMGACLIAATYQVSYACWNSYFTSYLQVVYDISKARAGYINNIFSVVSGIELFLVGILIRWSGRYKWVFMWGIPLYILGVGLLIHFRQPDHGLGYIIMCQIFMSLGGGVIIGGQQVSVVATVSHDEVASAMAVLSVIATIGGAIGNSISGAIWTNTFPNKLLQLLPDESKDQWQSIYEDIEVQLSYAVGSPERTALITTYASSQKLMLIAGTCTMGLSLIWMLMLKNVNLKKIDQVKGMVL</sequence>
<accession>A0ACC1QZP9</accession>
<proteinExistence type="predicted"/>
<name>A0ACC1QZP9_9HYPO</name>
<dbReference type="EMBL" id="JANAKD010000215">
    <property type="protein sequence ID" value="KAJ3496160.1"/>
    <property type="molecule type" value="Genomic_DNA"/>
</dbReference>
<comment type="caution">
    <text evidence="1">The sequence shown here is derived from an EMBL/GenBank/DDBJ whole genome shotgun (WGS) entry which is preliminary data.</text>
</comment>
<keyword evidence="2" id="KW-1185">Reference proteome</keyword>
<organism evidence="1 2">
    <name type="scientific">Lecanicillium saksenae</name>
    <dbReference type="NCBI Taxonomy" id="468837"/>
    <lineage>
        <taxon>Eukaryota</taxon>
        <taxon>Fungi</taxon>
        <taxon>Dikarya</taxon>
        <taxon>Ascomycota</taxon>
        <taxon>Pezizomycotina</taxon>
        <taxon>Sordariomycetes</taxon>
        <taxon>Hypocreomycetidae</taxon>
        <taxon>Hypocreales</taxon>
        <taxon>Cordycipitaceae</taxon>
        <taxon>Lecanicillium</taxon>
    </lineage>
</organism>
<dbReference type="Proteomes" id="UP001148737">
    <property type="component" value="Unassembled WGS sequence"/>
</dbReference>
<evidence type="ECO:0000313" key="2">
    <source>
        <dbReference type="Proteomes" id="UP001148737"/>
    </source>
</evidence>
<reference evidence="1" key="1">
    <citation type="submission" date="2022-07" db="EMBL/GenBank/DDBJ databases">
        <title>Genome Sequence of Lecanicillium saksenae.</title>
        <authorList>
            <person name="Buettner E."/>
        </authorList>
    </citation>
    <scope>NUCLEOTIDE SEQUENCE</scope>
    <source>
        <strain evidence="1">VT-O1</strain>
    </source>
</reference>
<protein>
    <submittedName>
        <fullName evidence="1">Uncharacterized protein</fullName>
    </submittedName>
</protein>